<evidence type="ECO:0000256" key="2">
    <source>
        <dbReference type="ARBA" id="ARBA00022737"/>
    </source>
</evidence>
<dbReference type="Gene3D" id="3.80.10.10">
    <property type="entry name" value="Ribonuclease Inhibitor"/>
    <property type="match status" value="2"/>
</dbReference>
<accession>D8TEM5</accession>
<dbReference type="EMBL" id="GL377745">
    <property type="protein sequence ID" value="EFJ04888.1"/>
    <property type="molecule type" value="Genomic_DNA"/>
</dbReference>
<dbReference type="SUPFAM" id="SSF52075">
    <property type="entry name" value="Outer arm dynein light chain 1"/>
    <property type="match status" value="1"/>
</dbReference>
<dbReference type="Pfam" id="PF00612">
    <property type="entry name" value="IQ"/>
    <property type="match status" value="1"/>
</dbReference>
<dbReference type="Gene3D" id="1.20.5.190">
    <property type="match status" value="1"/>
</dbReference>
<evidence type="ECO:0000313" key="3">
    <source>
        <dbReference type="EMBL" id="EFJ04888.1"/>
    </source>
</evidence>
<dbReference type="InterPro" id="IPR032675">
    <property type="entry name" value="LRR_dom_sf"/>
</dbReference>
<dbReference type="PROSITE" id="PS50096">
    <property type="entry name" value="IQ"/>
    <property type="match status" value="1"/>
</dbReference>
<dbReference type="Pfam" id="PF12799">
    <property type="entry name" value="LRR_4"/>
    <property type="match status" value="1"/>
</dbReference>
<dbReference type="eggNOG" id="KOG0531">
    <property type="taxonomic scope" value="Eukaryota"/>
</dbReference>
<dbReference type="HOGENOM" id="CLU_356575_0_0_1"/>
<name>D8TEM5_SELML</name>
<dbReference type="InParanoid" id="D8TEM5"/>
<proteinExistence type="predicted"/>
<sequence length="787" mass="89934">MGTALTGLNQLRVLDVGQNRLKGPSLWDALRNCPLLMSLVASRNRLTDLPTFAGSVLLRELWLNGNVIRKLSSVAWMPNLQRLYLQDNSIDTIEPLWGCPALEVLDLSFNSISDLTQLRQLACFIHLRSLQLNDNPVSEHVEYVDTVLNAVPWLIELDNEAVGESTKSEVVKTIFLNVMRVIGMQYLHEKAARNEIISSVCEKPDEIQMVVIKCTTQNQSYQWFQHPTAISAGHNQDLEQHTLPLDTFRNGSAYWIILRAAVLEALQYDSIRSTLAASGLEHVNEKGLCLSTDVRAKLDVLCSLQMCSKQREKLLLASKDFSAERDDYVNTRKNDLEICLEEHVSFQNTSWAALTRKNEATNAIQALWKGRTMQKKIALLNRHKTKESFIKLQALWRGYSFRKKLKGAIASSKYIDNDTFDYGLVDEEHFFVDDNQFGCSKDIIVGSASSGQLQDVDCLLRCLLNRSNRTESKLGDEPEIKNELAQIADEWGFKSATTIKQFMKACRKIHKNDYCYLKSMQEFQVKEKDCQMNNNLLTERAIRDVFEVTSYITFGSEDAPLQYGLKAPLRSAITGKHMVTNPAKKGKTVDVYFQKEHPWVSDGDPYKDRMGYRELQPEKYKGFLSSDFTKRDEFSNTMRTNQYREMLEVDNKHSKKTLAAMTEQIAELADGKEEKRVPTRFEGPKYLYDIGKPGLAVTPHCSKCHHQTYYCQHRAAYCTNNLDIEKQKGGYQTASDEIGRHANSFGYTKPQFAHKPIIEDTFYRQKNIFFPAKTRTSFVQQANPVED</sequence>
<keyword evidence="1" id="KW-0433">Leucine-rich repeat</keyword>
<dbReference type="Proteomes" id="UP000001514">
    <property type="component" value="Unassembled WGS sequence"/>
</dbReference>
<dbReference type="InterPro" id="IPR001611">
    <property type="entry name" value="Leu-rich_rpt"/>
</dbReference>
<dbReference type="PANTHER" id="PTHR18849">
    <property type="entry name" value="LEUCINE RICH REPEAT PROTEIN"/>
    <property type="match status" value="1"/>
</dbReference>
<reference evidence="3 4" key="1">
    <citation type="journal article" date="2011" name="Science">
        <title>The Selaginella genome identifies genetic changes associated with the evolution of vascular plants.</title>
        <authorList>
            <person name="Banks J.A."/>
            <person name="Nishiyama T."/>
            <person name="Hasebe M."/>
            <person name="Bowman J.L."/>
            <person name="Gribskov M."/>
            <person name="dePamphilis C."/>
            <person name="Albert V.A."/>
            <person name="Aono N."/>
            <person name="Aoyama T."/>
            <person name="Ambrose B.A."/>
            <person name="Ashton N.W."/>
            <person name="Axtell M.J."/>
            <person name="Barker E."/>
            <person name="Barker M.S."/>
            <person name="Bennetzen J.L."/>
            <person name="Bonawitz N.D."/>
            <person name="Chapple C."/>
            <person name="Cheng C."/>
            <person name="Correa L.G."/>
            <person name="Dacre M."/>
            <person name="DeBarry J."/>
            <person name="Dreyer I."/>
            <person name="Elias M."/>
            <person name="Engstrom E.M."/>
            <person name="Estelle M."/>
            <person name="Feng L."/>
            <person name="Finet C."/>
            <person name="Floyd S.K."/>
            <person name="Frommer W.B."/>
            <person name="Fujita T."/>
            <person name="Gramzow L."/>
            <person name="Gutensohn M."/>
            <person name="Harholt J."/>
            <person name="Hattori M."/>
            <person name="Heyl A."/>
            <person name="Hirai T."/>
            <person name="Hiwatashi Y."/>
            <person name="Ishikawa M."/>
            <person name="Iwata M."/>
            <person name="Karol K.G."/>
            <person name="Koehler B."/>
            <person name="Kolukisaoglu U."/>
            <person name="Kubo M."/>
            <person name="Kurata T."/>
            <person name="Lalonde S."/>
            <person name="Li K."/>
            <person name="Li Y."/>
            <person name="Litt A."/>
            <person name="Lyons E."/>
            <person name="Manning G."/>
            <person name="Maruyama T."/>
            <person name="Michael T.P."/>
            <person name="Mikami K."/>
            <person name="Miyazaki S."/>
            <person name="Morinaga S."/>
            <person name="Murata T."/>
            <person name="Mueller-Roeber B."/>
            <person name="Nelson D.R."/>
            <person name="Obara M."/>
            <person name="Oguri Y."/>
            <person name="Olmstead R.G."/>
            <person name="Onodera N."/>
            <person name="Petersen B.L."/>
            <person name="Pils B."/>
            <person name="Prigge M."/>
            <person name="Rensing S.A."/>
            <person name="Riano-Pachon D.M."/>
            <person name="Roberts A.W."/>
            <person name="Sato Y."/>
            <person name="Scheller H.V."/>
            <person name="Schulz B."/>
            <person name="Schulz C."/>
            <person name="Shakirov E.V."/>
            <person name="Shibagaki N."/>
            <person name="Shinohara N."/>
            <person name="Shippen D.E."/>
            <person name="Soerensen I."/>
            <person name="Sotooka R."/>
            <person name="Sugimoto N."/>
            <person name="Sugita M."/>
            <person name="Sumikawa N."/>
            <person name="Tanurdzic M."/>
            <person name="Theissen G."/>
            <person name="Ulvskov P."/>
            <person name="Wakazuki S."/>
            <person name="Weng J.K."/>
            <person name="Willats W.W."/>
            <person name="Wipf D."/>
            <person name="Wolf P.G."/>
            <person name="Yang L."/>
            <person name="Zimmer A.D."/>
            <person name="Zhu Q."/>
            <person name="Mitros T."/>
            <person name="Hellsten U."/>
            <person name="Loque D."/>
            <person name="Otillar R."/>
            <person name="Salamov A."/>
            <person name="Schmutz J."/>
            <person name="Shapiro H."/>
            <person name="Lindquist E."/>
            <person name="Lucas S."/>
            <person name="Rokhsar D."/>
            <person name="Grigoriev I.V."/>
        </authorList>
    </citation>
    <scope>NUCLEOTIDE SEQUENCE [LARGE SCALE GENOMIC DNA]</scope>
</reference>
<dbReference type="InterPro" id="IPR000048">
    <property type="entry name" value="IQ_motif_EF-hand-BS"/>
</dbReference>
<dbReference type="Gramene" id="EFJ04888">
    <property type="protein sequence ID" value="EFJ04888"/>
    <property type="gene ID" value="SELMODRAFT_431994"/>
</dbReference>
<keyword evidence="4" id="KW-1185">Reference proteome</keyword>
<dbReference type="STRING" id="88036.D8TEM5"/>
<dbReference type="PROSITE" id="PS51450">
    <property type="entry name" value="LRR"/>
    <property type="match status" value="3"/>
</dbReference>
<keyword evidence="2" id="KW-0677">Repeat</keyword>
<dbReference type="PANTHER" id="PTHR18849:SF0">
    <property type="entry name" value="CILIA- AND FLAGELLA-ASSOCIATED PROTEIN 410-RELATED"/>
    <property type="match status" value="1"/>
</dbReference>
<dbReference type="InterPro" id="IPR025875">
    <property type="entry name" value="Leu-rich_rpt_4"/>
</dbReference>
<dbReference type="KEGG" id="smo:SELMODRAFT_431994"/>
<evidence type="ECO:0000256" key="1">
    <source>
        <dbReference type="ARBA" id="ARBA00022614"/>
    </source>
</evidence>
<dbReference type="AlphaFoldDB" id="D8TEM5"/>
<evidence type="ECO:0000313" key="4">
    <source>
        <dbReference type="Proteomes" id="UP000001514"/>
    </source>
</evidence>
<organism evidence="4">
    <name type="scientific">Selaginella moellendorffii</name>
    <name type="common">Spikemoss</name>
    <dbReference type="NCBI Taxonomy" id="88036"/>
    <lineage>
        <taxon>Eukaryota</taxon>
        <taxon>Viridiplantae</taxon>
        <taxon>Streptophyta</taxon>
        <taxon>Embryophyta</taxon>
        <taxon>Tracheophyta</taxon>
        <taxon>Lycopodiopsida</taxon>
        <taxon>Selaginellales</taxon>
        <taxon>Selaginellaceae</taxon>
        <taxon>Selaginella</taxon>
    </lineage>
</organism>
<protein>
    <submittedName>
        <fullName evidence="3">Uncharacterized protein</fullName>
    </submittedName>
</protein>
<gene>
    <name evidence="3" type="ORF">SELMODRAFT_431994</name>
</gene>